<dbReference type="InterPro" id="IPR014017">
    <property type="entry name" value="DNA_helicase_UvrD-like_C"/>
</dbReference>
<evidence type="ECO:0000313" key="13">
    <source>
        <dbReference type="EMBL" id="PIR47655.1"/>
    </source>
</evidence>
<keyword evidence="6" id="KW-0413">Isomerase</keyword>
<dbReference type="InterPro" id="IPR000212">
    <property type="entry name" value="DNA_helicase_UvrD/REP"/>
</dbReference>
<keyword evidence="2 10" id="KW-0547">Nucleotide-binding</keyword>
<dbReference type="GO" id="GO:0003677">
    <property type="term" value="F:DNA binding"/>
    <property type="evidence" value="ECO:0007669"/>
    <property type="project" value="InterPro"/>
</dbReference>
<dbReference type="GO" id="GO:0000725">
    <property type="term" value="P:recombinational repair"/>
    <property type="evidence" value="ECO:0007669"/>
    <property type="project" value="TreeGrafter"/>
</dbReference>
<feature type="domain" description="UvrD-like helicase ATP-binding" evidence="11">
    <location>
        <begin position="96"/>
        <end position="380"/>
    </location>
</feature>
<organism evidence="13 14">
    <name type="scientific">Candidatus Uhrbacteria bacterium CG10_big_fil_rev_8_21_14_0_10_50_16</name>
    <dbReference type="NCBI Taxonomy" id="1975039"/>
    <lineage>
        <taxon>Bacteria</taxon>
        <taxon>Candidatus Uhriibacteriota</taxon>
    </lineage>
</organism>
<keyword evidence="4 10" id="KW-0347">Helicase</keyword>
<dbReference type="PANTHER" id="PTHR11070:SF3">
    <property type="entry name" value="DNA 3'-5' HELICASE"/>
    <property type="match status" value="1"/>
</dbReference>
<dbReference type="SUPFAM" id="SSF52540">
    <property type="entry name" value="P-loop containing nucleoside triphosphate hydrolases"/>
    <property type="match status" value="1"/>
</dbReference>
<keyword evidence="3 10" id="KW-0378">Hydrolase</keyword>
<dbReference type="GO" id="GO:0005524">
    <property type="term" value="F:ATP binding"/>
    <property type="evidence" value="ECO:0007669"/>
    <property type="project" value="UniProtKB-UniRule"/>
</dbReference>
<name>A0A2H0RPG2_9BACT</name>
<proteinExistence type="inferred from homology"/>
<dbReference type="Pfam" id="PF13361">
    <property type="entry name" value="UvrD_C"/>
    <property type="match status" value="1"/>
</dbReference>
<protein>
    <recommendedName>
        <fullName evidence="8">DNA 3'-5' helicase</fullName>
        <ecNumber evidence="8">5.6.2.4</ecNumber>
    </recommendedName>
</protein>
<comment type="catalytic activity">
    <reaction evidence="7">
        <text>Couples ATP hydrolysis with the unwinding of duplex DNA by translocating in the 3'-5' direction.</text>
        <dbReference type="EC" id="5.6.2.4"/>
    </reaction>
</comment>
<dbReference type="GO" id="GO:0016887">
    <property type="term" value="F:ATP hydrolysis activity"/>
    <property type="evidence" value="ECO:0007669"/>
    <property type="project" value="RHEA"/>
</dbReference>
<dbReference type="PANTHER" id="PTHR11070">
    <property type="entry name" value="UVRD / RECB / PCRA DNA HELICASE FAMILY MEMBER"/>
    <property type="match status" value="1"/>
</dbReference>
<evidence type="ECO:0000256" key="10">
    <source>
        <dbReference type="PROSITE-ProRule" id="PRU00560"/>
    </source>
</evidence>
<comment type="catalytic activity">
    <reaction evidence="9">
        <text>ATP + H2O = ADP + phosphate + H(+)</text>
        <dbReference type="Rhea" id="RHEA:13065"/>
        <dbReference type="ChEBI" id="CHEBI:15377"/>
        <dbReference type="ChEBI" id="CHEBI:15378"/>
        <dbReference type="ChEBI" id="CHEBI:30616"/>
        <dbReference type="ChEBI" id="CHEBI:43474"/>
        <dbReference type="ChEBI" id="CHEBI:456216"/>
        <dbReference type="EC" id="5.6.2.4"/>
    </reaction>
</comment>
<dbReference type="InterPro" id="IPR014016">
    <property type="entry name" value="UvrD-like_ATP-bd"/>
</dbReference>
<dbReference type="Gene3D" id="1.10.486.10">
    <property type="entry name" value="PCRA, domain 4"/>
    <property type="match status" value="1"/>
</dbReference>
<evidence type="ECO:0000256" key="2">
    <source>
        <dbReference type="ARBA" id="ARBA00022741"/>
    </source>
</evidence>
<evidence type="ECO:0000256" key="9">
    <source>
        <dbReference type="ARBA" id="ARBA00048988"/>
    </source>
</evidence>
<sequence length="775" mass="88152">MCCCLLPRRDPQARTPGRTRCAPWDRSPSHLCVRGPCAARFANRLPWNLYRVVCSLPPPSAVRLVEKEGYVNDSGRWGLYSTSICYNLPMSIDYASELNEEQLRVVQEGDGPTLVLAGAGSGKTRTIIYRVAWLLEHGVKPSEILLVTFTNKAAKEMTTRLESLLARHPGSLWSGTFHSIANRLLRRHSGQLGYASNYTILDQDDSKSLIKMCVKEAKVSTKGRRFPSPPNLQSVLSYTRNASLSIPSVIEKRYPQFSEHMFDIERIGELYEQKKFSSNAMDFDDLLLNMHRLLVEWPEIEDQLASQFRYILVDEYQDTNVLQANIVARLSKVHRNILVVGDDAQSIYSFRAADIQNILKFPSMFESSQTFRLETNYRSTPEILALANDSIAYNTDQFEKELKPFHTSGEKPSTAPHRSPRQEASFIADHITAKLHHDGEAAEIAVLFRAAYQSQSLEFELMKRRIPYDYRGGMRFFERAHIKDAIAFQRIIENPRDAASWFRILAMQVGVGPVTAQKIISVVQERKPEEWMGDEIFGFLPKKAGEGWKQAREMLKTVLEATSISSQIRAVLSTPYVEYLEHQYTNSADRITDLEQLAMFAEQYTDRSVFLEDVTLSDEFGSSMDRNRSFNEPRIILTTIHQAKGLEWDTVFVISLSDGSFPSRKSLDNEADIQEERRLFYVAVTRARKHLFLTYATTGIGDAYQSFLPSMFLQELSPGLVTELSPGPMSRSVAGRAPSRYDQYDQGDFNPQEPMIVLDEVESRPKTSSGYLGMY</sequence>
<gene>
    <name evidence="13" type="ORF">COV06_02465</name>
</gene>
<dbReference type="GO" id="GO:0043138">
    <property type="term" value="F:3'-5' DNA helicase activity"/>
    <property type="evidence" value="ECO:0007669"/>
    <property type="project" value="UniProtKB-EC"/>
</dbReference>
<dbReference type="PROSITE" id="PS51198">
    <property type="entry name" value="UVRD_HELICASE_ATP_BIND"/>
    <property type="match status" value="1"/>
</dbReference>
<dbReference type="GO" id="GO:0005829">
    <property type="term" value="C:cytosol"/>
    <property type="evidence" value="ECO:0007669"/>
    <property type="project" value="TreeGrafter"/>
</dbReference>
<dbReference type="PROSITE" id="PS51217">
    <property type="entry name" value="UVRD_HELICASE_CTER"/>
    <property type="match status" value="1"/>
</dbReference>
<evidence type="ECO:0000256" key="5">
    <source>
        <dbReference type="ARBA" id="ARBA00022840"/>
    </source>
</evidence>
<dbReference type="Proteomes" id="UP000230084">
    <property type="component" value="Unassembled WGS sequence"/>
</dbReference>
<evidence type="ECO:0000256" key="4">
    <source>
        <dbReference type="ARBA" id="ARBA00022806"/>
    </source>
</evidence>
<dbReference type="EMBL" id="PCYM01000004">
    <property type="protein sequence ID" value="PIR47655.1"/>
    <property type="molecule type" value="Genomic_DNA"/>
</dbReference>
<evidence type="ECO:0000259" key="12">
    <source>
        <dbReference type="PROSITE" id="PS51217"/>
    </source>
</evidence>
<evidence type="ECO:0000256" key="6">
    <source>
        <dbReference type="ARBA" id="ARBA00023235"/>
    </source>
</evidence>
<dbReference type="CDD" id="cd18807">
    <property type="entry name" value="SF1_C_UvrD"/>
    <property type="match status" value="1"/>
</dbReference>
<keyword evidence="5 10" id="KW-0067">ATP-binding</keyword>
<dbReference type="Gene3D" id="1.10.10.160">
    <property type="match status" value="1"/>
</dbReference>
<reference evidence="13 14" key="1">
    <citation type="submission" date="2017-09" db="EMBL/GenBank/DDBJ databases">
        <title>Depth-based differentiation of microbial function through sediment-hosted aquifers and enrichment of novel symbionts in the deep terrestrial subsurface.</title>
        <authorList>
            <person name="Probst A.J."/>
            <person name="Ladd B."/>
            <person name="Jarett J.K."/>
            <person name="Geller-Mcgrath D.E."/>
            <person name="Sieber C.M."/>
            <person name="Emerson J.B."/>
            <person name="Anantharaman K."/>
            <person name="Thomas B.C."/>
            <person name="Malmstrom R."/>
            <person name="Stieglmeier M."/>
            <person name="Klingl A."/>
            <person name="Woyke T."/>
            <person name="Ryan C.M."/>
            <person name="Banfield J.F."/>
        </authorList>
    </citation>
    <scope>NUCLEOTIDE SEQUENCE [LARGE SCALE GENOMIC DNA]</scope>
    <source>
        <strain evidence="13">CG10_big_fil_rev_8_21_14_0_10_50_16</strain>
    </source>
</reference>
<comment type="similarity">
    <text evidence="1">Belongs to the helicase family. UvrD subfamily.</text>
</comment>
<feature type="domain" description="UvrD-like helicase C-terminal" evidence="12">
    <location>
        <begin position="381"/>
        <end position="645"/>
    </location>
</feature>
<accession>A0A2H0RPG2</accession>
<dbReference type="CDD" id="cd17932">
    <property type="entry name" value="DEXQc_UvrD"/>
    <property type="match status" value="1"/>
</dbReference>
<evidence type="ECO:0000256" key="7">
    <source>
        <dbReference type="ARBA" id="ARBA00034617"/>
    </source>
</evidence>
<evidence type="ECO:0000256" key="1">
    <source>
        <dbReference type="ARBA" id="ARBA00009922"/>
    </source>
</evidence>
<dbReference type="EC" id="5.6.2.4" evidence="8"/>
<evidence type="ECO:0000259" key="11">
    <source>
        <dbReference type="PROSITE" id="PS51198"/>
    </source>
</evidence>
<evidence type="ECO:0000256" key="3">
    <source>
        <dbReference type="ARBA" id="ARBA00022801"/>
    </source>
</evidence>
<dbReference type="AlphaFoldDB" id="A0A2H0RPG2"/>
<evidence type="ECO:0000313" key="14">
    <source>
        <dbReference type="Proteomes" id="UP000230084"/>
    </source>
</evidence>
<dbReference type="Gene3D" id="3.40.50.300">
    <property type="entry name" value="P-loop containing nucleotide triphosphate hydrolases"/>
    <property type="match status" value="2"/>
</dbReference>
<comment type="caution">
    <text evidence="13">The sequence shown here is derived from an EMBL/GenBank/DDBJ whole genome shotgun (WGS) entry which is preliminary data.</text>
</comment>
<dbReference type="InterPro" id="IPR013986">
    <property type="entry name" value="DExx_box_DNA_helicase_dom_sf"/>
</dbReference>
<dbReference type="InterPro" id="IPR027417">
    <property type="entry name" value="P-loop_NTPase"/>
</dbReference>
<evidence type="ECO:0000256" key="8">
    <source>
        <dbReference type="ARBA" id="ARBA00034808"/>
    </source>
</evidence>
<feature type="binding site" evidence="10">
    <location>
        <begin position="117"/>
        <end position="124"/>
    </location>
    <ligand>
        <name>ATP</name>
        <dbReference type="ChEBI" id="CHEBI:30616"/>
    </ligand>
</feature>
<dbReference type="Pfam" id="PF00580">
    <property type="entry name" value="UvrD-helicase"/>
    <property type="match status" value="1"/>
</dbReference>